<dbReference type="EMBL" id="AALHGV010000067">
    <property type="protein sequence ID" value="ECZ6133399.1"/>
    <property type="molecule type" value="Genomic_DNA"/>
</dbReference>
<comment type="caution">
    <text evidence="1">The sequence shown here is derived from an EMBL/GenBank/DDBJ whole genome shotgun (WGS) entry which is preliminary data.</text>
</comment>
<protein>
    <submittedName>
        <fullName evidence="1">Uncharacterized protein</fullName>
    </submittedName>
</protein>
<sequence length="93" mass="10808">MKIKNFTLIASNHNLEIELKNLTKNANKIIFICSDFDGYKEAKNSLYKTLHTIEDNFKIDNTKTFKIIHLNQANKDEITKEQKFSSDKNLSSI</sequence>
<accession>A0A624K1H0</accession>
<gene>
    <name evidence="1" type="ORF">F8Y98_09220</name>
</gene>
<evidence type="ECO:0000313" key="1">
    <source>
        <dbReference type="EMBL" id="ECZ6133399.1"/>
    </source>
</evidence>
<feature type="non-terminal residue" evidence="1">
    <location>
        <position position="93"/>
    </location>
</feature>
<reference evidence="1" key="1">
    <citation type="submission" date="2019-10" db="EMBL/GenBank/DDBJ databases">
        <authorList>
            <consortium name="NARMS: The National Antimicrobial Resistance Monitoring System"/>
        </authorList>
    </citation>
    <scope>NUCLEOTIDE SEQUENCE</scope>
    <source>
        <strain evidence="1">FSIS11924817</strain>
    </source>
</reference>
<name>A0A624K1H0_CAMJU</name>
<dbReference type="AlphaFoldDB" id="A0A624K1H0"/>
<organism evidence="1">
    <name type="scientific">Campylobacter jejuni</name>
    <dbReference type="NCBI Taxonomy" id="197"/>
    <lineage>
        <taxon>Bacteria</taxon>
        <taxon>Pseudomonadati</taxon>
        <taxon>Campylobacterota</taxon>
        <taxon>Epsilonproteobacteria</taxon>
        <taxon>Campylobacterales</taxon>
        <taxon>Campylobacteraceae</taxon>
        <taxon>Campylobacter</taxon>
    </lineage>
</organism>
<proteinExistence type="predicted"/>